<sequence length="588" mass="65796">MPPARYLLRLLRPSTPARVLGLFLVLVFLVGQWRWSRPKLTIDQAALAELVDSPREEIVRLYDDSRISEFERRQYDPVAVANEFGVPPFLPDGKTHSLDPGLDQYTARLFTFIATYFTQADGRRQMEDAVSRVLDTRNPKETNFPRNLYSTDHLGAEGVPELYRLWVALLPIALPPALARLLPNEEWAYPARKGGNWKEAIADDGQVEVAVPQWTGSSIADGKWGKLWSKLAEGEGASDVFRYLAVLANGGMFTDAETAPISHPYVWGLGAKSILHPDLEAISAILKLQENKAKEDSGYHGRVWERSFDAADSYDTAPLNKTDAVAKIVADIEARHSWHKWLPAFGADRKWSPAYPGEHRRVARAAIPQAEELDTPETATSILSPDINIIVGIDFDSSIAFDWTRILQWSRARFSVSWRRPASGRALQFSQRILASKPYHPILIDTLATVVELLKDTSLTRRQAIDVTGAGPYTDAVLRYLLVRYGVTPDQLQRLRGPVRVGDVLILQEQAYNAPESAMRSLLSHVQQFFPLLPGSGFAKAVKGYSLWYWGTGYESLRSGGTQVVYYDKYHTGRKIAPALDVDPMAVV</sequence>
<name>A0ABR3QF05_9TREE</name>
<evidence type="ECO:0008006" key="3">
    <source>
        <dbReference type="Google" id="ProtNLM"/>
    </source>
</evidence>
<gene>
    <name evidence="1" type="ORF">Q8F55_001047</name>
</gene>
<dbReference type="PANTHER" id="PTHR31834:SF1">
    <property type="entry name" value="INITIATION-SPECIFIC ALPHA-1,6-MANNOSYLTRANSFERASE"/>
    <property type="match status" value="1"/>
</dbReference>
<proteinExistence type="predicted"/>
<dbReference type="InterPro" id="IPR039367">
    <property type="entry name" value="Och1-like"/>
</dbReference>
<evidence type="ECO:0000313" key="2">
    <source>
        <dbReference type="Proteomes" id="UP001565368"/>
    </source>
</evidence>
<comment type="caution">
    <text evidence="1">The sequence shown here is derived from an EMBL/GenBank/DDBJ whole genome shotgun (WGS) entry which is preliminary data.</text>
</comment>
<evidence type="ECO:0000313" key="1">
    <source>
        <dbReference type="EMBL" id="KAL1413291.1"/>
    </source>
</evidence>
<keyword evidence="2" id="KW-1185">Reference proteome</keyword>
<dbReference type="Proteomes" id="UP001565368">
    <property type="component" value="Unassembled WGS sequence"/>
</dbReference>
<dbReference type="PANTHER" id="PTHR31834">
    <property type="entry name" value="INITIATION-SPECIFIC ALPHA-1,6-MANNOSYLTRANSFERASE"/>
    <property type="match status" value="1"/>
</dbReference>
<dbReference type="RefSeq" id="XP_069213235.1">
    <property type="nucleotide sequence ID" value="XM_069349691.1"/>
</dbReference>
<protein>
    <recommendedName>
        <fullName evidence="3">Alpha-1,2-Mannosidase</fullName>
    </recommendedName>
</protein>
<reference evidence="1 2" key="1">
    <citation type="submission" date="2023-08" db="EMBL/GenBank/DDBJ databases">
        <title>Annotated Genome Sequence of Vanrija albida AlHP1.</title>
        <authorList>
            <person name="Herzog R."/>
        </authorList>
    </citation>
    <scope>NUCLEOTIDE SEQUENCE [LARGE SCALE GENOMIC DNA]</scope>
    <source>
        <strain evidence="1 2">AlHP1</strain>
    </source>
</reference>
<organism evidence="1 2">
    <name type="scientific">Vanrija albida</name>
    <dbReference type="NCBI Taxonomy" id="181172"/>
    <lineage>
        <taxon>Eukaryota</taxon>
        <taxon>Fungi</taxon>
        <taxon>Dikarya</taxon>
        <taxon>Basidiomycota</taxon>
        <taxon>Agaricomycotina</taxon>
        <taxon>Tremellomycetes</taxon>
        <taxon>Trichosporonales</taxon>
        <taxon>Trichosporonaceae</taxon>
        <taxon>Vanrija</taxon>
    </lineage>
</organism>
<dbReference type="GeneID" id="95982090"/>
<dbReference type="EMBL" id="JBBXJM010000001">
    <property type="protein sequence ID" value="KAL1413291.1"/>
    <property type="molecule type" value="Genomic_DNA"/>
</dbReference>
<accession>A0ABR3QF05</accession>